<sequence>MNTVTILFGILLCTAAANSRQYNDRVDTEVTSDELDHIGKARDEAANKMRHRRRRWQSSYGYDYPPPPIPYYPDRREYERPNQQQDLLPQILRLLDEISIYAKRPPPPPQPIYVPYPVPYPVPQQCICQAKGTTEKTPTQVTPDVDKRIKPEIEDERQNWGIVDSNTDSEYDDNGDGSRPISFEPIKPKRPMQRPPPDVDHGSSQANNDLQTQASINSKTDTNLPRTSSLAMSDTVLLQPSTTKTSNDRHLMLIMEVAKQITNLQTQASINSKTDTNLPRTSSTCNGAILSCCNHQQQKQCFTRLGCAMTFARGNACTQDSIATAIESFKIAYAPVY</sequence>
<dbReference type="EMBL" id="MG992414">
    <property type="protein sequence ID" value="AXY94852.1"/>
    <property type="molecule type" value="mRNA"/>
</dbReference>
<feature type="signal peptide" evidence="2">
    <location>
        <begin position="1"/>
        <end position="19"/>
    </location>
</feature>
<organism evidence="3">
    <name type="scientific">Galleria mellonella</name>
    <name type="common">Greater wax moth</name>
    <dbReference type="NCBI Taxonomy" id="7137"/>
    <lineage>
        <taxon>Eukaryota</taxon>
        <taxon>Metazoa</taxon>
        <taxon>Ecdysozoa</taxon>
        <taxon>Arthropoda</taxon>
        <taxon>Hexapoda</taxon>
        <taxon>Insecta</taxon>
        <taxon>Pterygota</taxon>
        <taxon>Neoptera</taxon>
        <taxon>Endopterygota</taxon>
        <taxon>Lepidoptera</taxon>
        <taxon>Glossata</taxon>
        <taxon>Ditrysia</taxon>
        <taxon>Pyraloidea</taxon>
        <taxon>Pyralidae</taxon>
        <taxon>Galleriinae</taxon>
        <taxon>Galleria</taxon>
    </lineage>
</organism>
<dbReference type="OrthoDB" id="7092459at2759"/>
<reference evidence="3" key="1">
    <citation type="journal article" date="2018" name="Insect Biochem. Mol. Biol.">
        <title>The expansion of genes encoding soluble silk components in the greater wax moth, Galleria mellonella.</title>
        <authorList>
            <person name="Kludkiewicz B."/>
            <person name="Kucerova L."/>
            <person name="Konikova T."/>
            <person name="Strnad H."/>
            <person name="Hradilova M."/>
            <person name="Zaloudikova A."/>
            <person name="Sehadova H."/>
            <person name="Konik P."/>
            <person name="Sehnal F."/>
            <person name="Zurovec M."/>
        </authorList>
    </citation>
    <scope>NUCLEOTIDE SEQUENCE</scope>
    <source>
        <tissue evidence="3">Larval silk glands</tissue>
    </source>
</reference>
<evidence type="ECO:0000313" key="3">
    <source>
        <dbReference type="EMBL" id="AXY94852.1"/>
    </source>
</evidence>
<feature type="compositionally biased region" description="Polar residues" evidence="1">
    <location>
        <begin position="133"/>
        <end position="142"/>
    </location>
</feature>
<gene>
    <name evidence="3" type="primary">GMPiso00278</name>
</gene>
<dbReference type="AlphaFoldDB" id="A0A3G1T1K8"/>
<accession>A0A3G1T1K8</accession>
<evidence type="ECO:0000256" key="2">
    <source>
        <dbReference type="SAM" id="SignalP"/>
    </source>
</evidence>
<feature type="compositionally biased region" description="Basic and acidic residues" evidence="1">
    <location>
        <begin position="144"/>
        <end position="158"/>
    </location>
</feature>
<keyword evidence="2" id="KW-0732">Signal</keyword>
<feature type="chain" id="PRO_5018073937" evidence="2">
    <location>
        <begin position="20"/>
        <end position="337"/>
    </location>
</feature>
<evidence type="ECO:0000256" key="1">
    <source>
        <dbReference type="SAM" id="MobiDB-lite"/>
    </source>
</evidence>
<feature type="region of interest" description="Disordered" evidence="1">
    <location>
        <begin position="133"/>
        <end position="245"/>
    </location>
</feature>
<name>A0A3G1T1K8_GALME</name>
<protein>
    <submittedName>
        <fullName evidence="3">GMPiso00278</fullName>
    </submittedName>
</protein>
<proteinExistence type="evidence at transcript level"/>
<feature type="compositionally biased region" description="Polar residues" evidence="1">
    <location>
        <begin position="202"/>
        <end position="245"/>
    </location>
</feature>